<reference evidence="11" key="1">
    <citation type="journal article" date="2021" name="PeerJ">
        <title>Extensive microbial diversity within the chicken gut microbiome revealed by metagenomics and culture.</title>
        <authorList>
            <person name="Gilroy R."/>
            <person name="Ravi A."/>
            <person name="Getino M."/>
            <person name="Pursley I."/>
            <person name="Horton D.L."/>
            <person name="Alikhan N.F."/>
            <person name="Baker D."/>
            <person name="Gharbi K."/>
            <person name="Hall N."/>
            <person name="Watson M."/>
            <person name="Adriaenssens E.M."/>
            <person name="Foster-Nyarko E."/>
            <person name="Jarju S."/>
            <person name="Secka A."/>
            <person name="Antonio M."/>
            <person name="Oren A."/>
            <person name="Chaudhuri R.R."/>
            <person name="La Ragione R."/>
            <person name="Hildebrand F."/>
            <person name="Pallen M.J."/>
        </authorList>
    </citation>
    <scope>NUCLEOTIDE SEQUENCE</scope>
    <source>
        <strain evidence="11">ChiHecec2B26-446</strain>
    </source>
</reference>
<feature type="transmembrane region" description="Helical" evidence="10">
    <location>
        <begin position="441"/>
        <end position="460"/>
    </location>
</feature>
<dbReference type="AlphaFoldDB" id="A0A9D1TQ86"/>
<feature type="transmembrane region" description="Helical" evidence="10">
    <location>
        <begin position="354"/>
        <end position="373"/>
    </location>
</feature>
<dbReference type="PANTHER" id="PTHR47019">
    <property type="entry name" value="LIPID II FLIPPASE MURJ"/>
    <property type="match status" value="1"/>
</dbReference>
<feature type="transmembrane region" description="Helical" evidence="10">
    <location>
        <begin position="47"/>
        <end position="75"/>
    </location>
</feature>
<dbReference type="InterPro" id="IPR051050">
    <property type="entry name" value="Lipid_II_flippase_MurJ/MviN"/>
</dbReference>
<evidence type="ECO:0000256" key="4">
    <source>
        <dbReference type="ARBA" id="ARBA00022960"/>
    </source>
</evidence>
<comment type="subcellular location">
    <subcellularLocation>
        <location evidence="1">Cell membrane</location>
        <topology evidence="1">Multi-pass membrane protein</topology>
    </subcellularLocation>
</comment>
<evidence type="ECO:0000256" key="8">
    <source>
        <dbReference type="ARBA" id="ARBA00060041"/>
    </source>
</evidence>
<protein>
    <submittedName>
        <fullName evidence="11">Murein biosynthesis integral membrane protein MurJ</fullName>
    </submittedName>
</protein>
<dbReference type="GO" id="GO:0009252">
    <property type="term" value="P:peptidoglycan biosynthetic process"/>
    <property type="evidence" value="ECO:0007669"/>
    <property type="project" value="UniProtKB-KW"/>
</dbReference>
<feature type="transmembrane region" description="Helical" evidence="10">
    <location>
        <begin position="385"/>
        <end position="403"/>
    </location>
</feature>
<sequence>MSILSKSQGMGVAALLLAASAILSRLMGLVRDKVISWQFGAGNEADIYFAAFVVPDLINYLLAGGFLGITLMPLLARRFAEDEADGWKFFSTVLTWMGLAALVLTTAAMIFVAPLSRLVAPGLEGADLARLQVFMRITLPAQFFFLTGSCVTSLLFLRRQFAIPALAPLIYNGCIIFFGVSLPWSGLVEGMSGYCIGVVLGAALGTLLLPLHMVRKTSFHFRPNLSHPLCRRFLLLALPLMLGQTITALDEQFLRIFGSLTGDGSVSLLNYSKRVAQVPVAMVGQAAALASYPFLVSLLAKGDKTAFFEVLARALRTGLGLILPLALWIAVLAPSTFTLLFFGGRMTEAEIVRAAPLLQILLCASPFWVLLELLTRGFYAQTDTLTPAVSGTILTLVFLPVYACVAVPLGAWGIALTSTVSLVLYSIVLVVLWLGREGRAAFSGVLVTAGKSTLCALPGIAGGYFLDAWVHPLLDPVSPILGAFAGLSTAGLLFLATFVPLGMKFCPEIFARLQERWQARRKKKKQS</sequence>
<feature type="transmembrane region" description="Helical" evidence="10">
    <location>
        <begin position="480"/>
        <end position="503"/>
    </location>
</feature>
<feature type="transmembrane region" description="Helical" evidence="10">
    <location>
        <begin position="278"/>
        <end position="300"/>
    </location>
</feature>
<comment type="caution">
    <text evidence="11">The sequence shown here is derived from an EMBL/GenBank/DDBJ whole genome shotgun (WGS) entry which is preliminary data.</text>
</comment>
<dbReference type="GO" id="GO:0034204">
    <property type="term" value="P:lipid translocation"/>
    <property type="evidence" value="ECO:0007669"/>
    <property type="project" value="TreeGrafter"/>
</dbReference>
<keyword evidence="5" id="KW-0573">Peptidoglycan synthesis</keyword>
<accession>A0A9D1TQ86</accession>
<gene>
    <name evidence="11" type="ORF">H9894_09795</name>
</gene>
<keyword evidence="7 10" id="KW-0472">Membrane</keyword>
<keyword evidence="2" id="KW-1003">Cell membrane</keyword>
<keyword evidence="6 10" id="KW-1133">Transmembrane helix</keyword>
<evidence type="ECO:0000256" key="6">
    <source>
        <dbReference type="ARBA" id="ARBA00022989"/>
    </source>
</evidence>
<proteinExistence type="inferred from homology"/>
<dbReference type="PANTHER" id="PTHR47019:SF1">
    <property type="entry name" value="LIPID II FLIPPASE MURJ"/>
    <property type="match status" value="1"/>
</dbReference>
<feature type="transmembrane region" description="Helical" evidence="10">
    <location>
        <begin position="321"/>
        <end position="342"/>
    </location>
</feature>
<evidence type="ECO:0000256" key="3">
    <source>
        <dbReference type="ARBA" id="ARBA00022692"/>
    </source>
</evidence>
<evidence type="ECO:0000313" key="11">
    <source>
        <dbReference type="EMBL" id="HIW01458.1"/>
    </source>
</evidence>
<keyword evidence="4" id="KW-0133">Cell shape</keyword>
<dbReference type="GO" id="GO:0008360">
    <property type="term" value="P:regulation of cell shape"/>
    <property type="evidence" value="ECO:0007669"/>
    <property type="project" value="UniProtKB-KW"/>
</dbReference>
<reference evidence="11" key="2">
    <citation type="submission" date="2021-04" db="EMBL/GenBank/DDBJ databases">
        <authorList>
            <person name="Gilroy R."/>
        </authorList>
    </citation>
    <scope>NUCLEOTIDE SEQUENCE</scope>
    <source>
        <strain evidence="11">ChiHecec2B26-446</strain>
    </source>
</reference>
<feature type="transmembrane region" description="Helical" evidence="10">
    <location>
        <begin position="409"/>
        <end position="434"/>
    </location>
</feature>
<feature type="transmembrane region" description="Helical" evidence="10">
    <location>
        <begin position="87"/>
        <end position="113"/>
    </location>
</feature>
<evidence type="ECO:0000313" key="12">
    <source>
        <dbReference type="Proteomes" id="UP000886752"/>
    </source>
</evidence>
<dbReference type="PRINTS" id="PR01806">
    <property type="entry name" value="VIRFACTRMVIN"/>
</dbReference>
<comment type="function">
    <text evidence="8">Involved in peptidoglycan biosynthesis. Transports lipid-linked peptidoglycan precursors from the inner to the outer leaflet of the cytoplasmic membrane.</text>
</comment>
<dbReference type="Pfam" id="PF03023">
    <property type="entry name" value="MurJ"/>
    <property type="match status" value="1"/>
</dbReference>
<dbReference type="GO" id="GO:0015648">
    <property type="term" value="F:lipid-linked peptidoglycan transporter activity"/>
    <property type="evidence" value="ECO:0007669"/>
    <property type="project" value="TreeGrafter"/>
</dbReference>
<evidence type="ECO:0000256" key="2">
    <source>
        <dbReference type="ARBA" id="ARBA00022475"/>
    </source>
</evidence>
<keyword evidence="3 10" id="KW-0812">Transmembrane</keyword>
<evidence type="ECO:0000256" key="10">
    <source>
        <dbReference type="SAM" id="Phobius"/>
    </source>
</evidence>
<evidence type="ECO:0000256" key="5">
    <source>
        <dbReference type="ARBA" id="ARBA00022984"/>
    </source>
</evidence>
<feature type="transmembrane region" description="Helical" evidence="10">
    <location>
        <begin position="169"/>
        <end position="185"/>
    </location>
</feature>
<name>A0A9D1TQ86_9BACT</name>
<evidence type="ECO:0000256" key="7">
    <source>
        <dbReference type="ARBA" id="ARBA00023136"/>
    </source>
</evidence>
<dbReference type="Proteomes" id="UP000886752">
    <property type="component" value="Unassembled WGS sequence"/>
</dbReference>
<dbReference type="InterPro" id="IPR004268">
    <property type="entry name" value="MurJ"/>
</dbReference>
<evidence type="ECO:0000256" key="1">
    <source>
        <dbReference type="ARBA" id="ARBA00004651"/>
    </source>
</evidence>
<feature type="transmembrane region" description="Helical" evidence="10">
    <location>
        <begin position="133"/>
        <end position="157"/>
    </location>
</feature>
<evidence type="ECO:0000256" key="9">
    <source>
        <dbReference type="ARBA" id="ARBA00061532"/>
    </source>
</evidence>
<dbReference type="GO" id="GO:0005886">
    <property type="term" value="C:plasma membrane"/>
    <property type="evidence" value="ECO:0007669"/>
    <property type="project" value="UniProtKB-SubCell"/>
</dbReference>
<organism evidence="11 12">
    <name type="scientific">Candidatus Desulfovibrio intestinipullorum</name>
    <dbReference type="NCBI Taxonomy" id="2838536"/>
    <lineage>
        <taxon>Bacteria</taxon>
        <taxon>Pseudomonadati</taxon>
        <taxon>Thermodesulfobacteriota</taxon>
        <taxon>Desulfovibrionia</taxon>
        <taxon>Desulfovibrionales</taxon>
        <taxon>Desulfovibrionaceae</taxon>
        <taxon>Desulfovibrio</taxon>
    </lineage>
</organism>
<feature type="transmembrane region" description="Helical" evidence="10">
    <location>
        <begin position="191"/>
        <end position="211"/>
    </location>
</feature>
<comment type="similarity">
    <text evidence="9">Belongs to the MurJ/MviN family.</text>
</comment>
<feature type="transmembrane region" description="Helical" evidence="10">
    <location>
        <begin position="232"/>
        <end position="249"/>
    </location>
</feature>
<dbReference type="EMBL" id="DXHV01000082">
    <property type="protein sequence ID" value="HIW01458.1"/>
    <property type="molecule type" value="Genomic_DNA"/>
</dbReference>